<sequence>MLRFMAPEAQNQDLQTAASNVWSFGGLCWEVLGGCRERVPLPSPIPLPPALLSPPGLHETLLSLCLSRNPQNRPTFSFIHLQLQTLLSAHI</sequence>
<dbReference type="Proteomes" id="UP000887575">
    <property type="component" value="Unassembled WGS sequence"/>
</dbReference>
<dbReference type="InterPro" id="IPR001245">
    <property type="entry name" value="Ser-Thr/Tyr_kinase_cat_dom"/>
</dbReference>
<keyword evidence="2" id="KW-1185">Reference proteome</keyword>
<dbReference type="InterPro" id="IPR011009">
    <property type="entry name" value="Kinase-like_dom_sf"/>
</dbReference>
<evidence type="ECO:0000313" key="3">
    <source>
        <dbReference type="WBParaSite" id="MBELARI_LOCUS3641"/>
    </source>
</evidence>
<dbReference type="Pfam" id="PF07714">
    <property type="entry name" value="PK_Tyr_Ser-Thr"/>
    <property type="match status" value="1"/>
</dbReference>
<dbReference type="AlphaFoldDB" id="A0AAF3FCE7"/>
<evidence type="ECO:0000313" key="2">
    <source>
        <dbReference type="Proteomes" id="UP000887575"/>
    </source>
</evidence>
<protein>
    <submittedName>
        <fullName evidence="3">Serine-threonine/tyrosine-protein kinase catalytic domain-containing protein</fullName>
    </submittedName>
</protein>
<dbReference type="Gene3D" id="1.10.510.10">
    <property type="entry name" value="Transferase(Phosphotransferase) domain 1"/>
    <property type="match status" value="1"/>
</dbReference>
<feature type="domain" description="Serine-threonine/tyrosine-protein kinase catalytic" evidence="1">
    <location>
        <begin position="2"/>
        <end position="82"/>
    </location>
</feature>
<dbReference type="GO" id="GO:0004672">
    <property type="term" value="F:protein kinase activity"/>
    <property type="evidence" value="ECO:0007669"/>
    <property type="project" value="InterPro"/>
</dbReference>
<proteinExistence type="predicted"/>
<dbReference type="WBParaSite" id="MBELARI_LOCUS3641">
    <property type="protein sequence ID" value="MBELARI_LOCUS3641"/>
    <property type="gene ID" value="MBELARI_LOCUS3641"/>
</dbReference>
<name>A0AAF3FCE7_9BILA</name>
<dbReference type="SUPFAM" id="SSF56112">
    <property type="entry name" value="Protein kinase-like (PK-like)"/>
    <property type="match status" value="1"/>
</dbReference>
<evidence type="ECO:0000259" key="1">
    <source>
        <dbReference type="Pfam" id="PF07714"/>
    </source>
</evidence>
<accession>A0AAF3FCE7</accession>
<organism evidence="2 3">
    <name type="scientific">Mesorhabditis belari</name>
    <dbReference type="NCBI Taxonomy" id="2138241"/>
    <lineage>
        <taxon>Eukaryota</taxon>
        <taxon>Metazoa</taxon>
        <taxon>Ecdysozoa</taxon>
        <taxon>Nematoda</taxon>
        <taxon>Chromadorea</taxon>
        <taxon>Rhabditida</taxon>
        <taxon>Rhabditina</taxon>
        <taxon>Rhabditomorpha</taxon>
        <taxon>Rhabditoidea</taxon>
        <taxon>Rhabditidae</taxon>
        <taxon>Mesorhabditinae</taxon>
        <taxon>Mesorhabditis</taxon>
    </lineage>
</organism>
<reference evidence="3" key="1">
    <citation type="submission" date="2024-02" db="UniProtKB">
        <authorList>
            <consortium name="WormBaseParasite"/>
        </authorList>
    </citation>
    <scope>IDENTIFICATION</scope>
</reference>